<proteinExistence type="predicted"/>
<comment type="caution">
    <text evidence="2">The sequence shown here is derived from an EMBL/GenBank/DDBJ whole genome shotgun (WGS) entry which is preliminary data.</text>
</comment>
<feature type="region of interest" description="Disordered" evidence="1">
    <location>
        <begin position="1"/>
        <end position="163"/>
    </location>
</feature>
<protein>
    <submittedName>
        <fullName evidence="2">ABC transporter F family member 4-like</fullName>
    </submittedName>
</protein>
<keyword evidence="3" id="KW-1185">Reference proteome</keyword>
<evidence type="ECO:0000256" key="1">
    <source>
        <dbReference type="SAM" id="MobiDB-lite"/>
    </source>
</evidence>
<dbReference type="Proteomes" id="UP000478052">
    <property type="component" value="Unassembled WGS sequence"/>
</dbReference>
<feature type="compositionally biased region" description="Basic residues" evidence="1">
    <location>
        <begin position="95"/>
        <end position="104"/>
    </location>
</feature>
<dbReference type="PANTHER" id="PTHR14689">
    <property type="entry name" value="PHORBOL-ESTER_DAG-TYPE DOMAIN-CONTAINING PROTEIN"/>
    <property type="match status" value="1"/>
</dbReference>
<dbReference type="EMBL" id="VUJU01001043">
    <property type="protein sequence ID" value="KAF0767077.1"/>
    <property type="molecule type" value="Genomic_DNA"/>
</dbReference>
<feature type="compositionally biased region" description="Basic residues" evidence="1">
    <location>
        <begin position="41"/>
        <end position="58"/>
    </location>
</feature>
<feature type="region of interest" description="Disordered" evidence="1">
    <location>
        <begin position="254"/>
        <end position="281"/>
    </location>
</feature>
<accession>A0A6G0Z921</accession>
<organism evidence="2 3">
    <name type="scientific">Aphis craccivora</name>
    <name type="common">Cowpea aphid</name>
    <dbReference type="NCBI Taxonomy" id="307492"/>
    <lineage>
        <taxon>Eukaryota</taxon>
        <taxon>Metazoa</taxon>
        <taxon>Ecdysozoa</taxon>
        <taxon>Arthropoda</taxon>
        <taxon>Hexapoda</taxon>
        <taxon>Insecta</taxon>
        <taxon>Pterygota</taxon>
        <taxon>Neoptera</taxon>
        <taxon>Paraneoptera</taxon>
        <taxon>Hemiptera</taxon>
        <taxon>Sternorrhyncha</taxon>
        <taxon>Aphidomorpha</taxon>
        <taxon>Aphidoidea</taxon>
        <taxon>Aphididae</taxon>
        <taxon>Aphidini</taxon>
        <taxon>Aphis</taxon>
        <taxon>Aphis</taxon>
    </lineage>
</organism>
<feature type="compositionally biased region" description="Low complexity" evidence="1">
    <location>
        <begin position="79"/>
        <end position="94"/>
    </location>
</feature>
<reference evidence="2 3" key="1">
    <citation type="submission" date="2019-08" db="EMBL/GenBank/DDBJ databases">
        <title>Whole genome of Aphis craccivora.</title>
        <authorList>
            <person name="Voronova N.V."/>
            <person name="Shulinski R.S."/>
            <person name="Bandarenka Y.V."/>
            <person name="Zhorov D.G."/>
            <person name="Warner D."/>
        </authorList>
    </citation>
    <scope>NUCLEOTIDE SEQUENCE [LARGE SCALE GENOMIC DNA]</scope>
    <source>
        <strain evidence="2">180601</strain>
        <tissue evidence="2">Whole Body</tissue>
    </source>
</reference>
<evidence type="ECO:0000313" key="3">
    <source>
        <dbReference type="Proteomes" id="UP000478052"/>
    </source>
</evidence>
<evidence type="ECO:0000313" key="2">
    <source>
        <dbReference type="EMBL" id="KAF0767077.1"/>
    </source>
</evidence>
<dbReference type="PANTHER" id="PTHR14689:SF0">
    <property type="entry name" value="COILED-COIL DOMAIN-CONTAINING PROTEIN 82"/>
    <property type="match status" value="1"/>
</dbReference>
<feature type="compositionally biased region" description="Acidic residues" evidence="1">
    <location>
        <begin position="262"/>
        <end position="281"/>
    </location>
</feature>
<dbReference type="OrthoDB" id="309640at2759"/>
<dbReference type="AlphaFoldDB" id="A0A6G0Z921"/>
<name>A0A6G0Z921_APHCR</name>
<sequence length="281" mass="31667">MMKSKEVVAGDSENEFEVDEPEEVADHSDDEWAPTAAVKTPGKRGRPAKNTPGRKKKQKVSEDEDEEEILPKKERGSKSKTATPAPAPAPTSARGRGRAAKGKAKKEEVELEEDPEDDEEEFDEEDDIEEDEEDEDEEDDDEDVEDEEEELNQGPNAKPAKKFTSGAFVVLKTDMIGKGNPPVWKIDGKALLQKYIPFKQDGKLLYKNTSVYSGWGSNVKEQYYSAPVSFIQQTRKEHIIEFYKDKIKKDPKVEEAAKKELEEEEAELAGDDDEKVEQDEA</sequence>
<feature type="compositionally biased region" description="Acidic residues" evidence="1">
    <location>
        <begin position="12"/>
        <end position="32"/>
    </location>
</feature>
<gene>
    <name evidence="2" type="ORF">FWK35_00003429</name>
</gene>
<feature type="compositionally biased region" description="Acidic residues" evidence="1">
    <location>
        <begin position="109"/>
        <end position="151"/>
    </location>
</feature>
<dbReference type="GO" id="GO:0005634">
    <property type="term" value="C:nucleus"/>
    <property type="evidence" value="ECO:0007669"/>
    <property type="project" value="TreeGrafter"/>
</dbReference>